<evidence type="ECO:0000256" key="1">
    <source>
        <dbReference type="ARBA" id="ARBA00006040"/>
    </source>
</evidence>
<gene>
    <name evidence="9" type="primary">PRD1_0</name>
    <name evidence="9" type="ORF">LSUE1_G007425</name>
</gene>
<evidence type="ECO:0000256" key="2">
    <source>
        <dbReference type="ARBA" id="ARBA00022670"/>
    </source>
</evidence>
<dbReference type="InterPro" id="IPR024080">
    <property type="entry name" value="Neurolysin/TOP_N"/>
</dbReference>
<reference evidence="9 10" key="1">
    <citation type="submission" date="2018-05" db="EMBL/GenBank/DDBJ databases">
        <title>Genome sequencing and assembly of the regulated plant pathogen Lachnellula willkommii and related sister species for the development of diagnostic species identification markers.</title>
        <authorList>
            <person name="Giroux E."/>
            <person name="Bilodeau G."/>
        </authorList>
    </citation>
    <scope>NUCLEOTIDE SEQUENCE [LARGE SCALE GENOMIC DNA]</scope>
    <source>
        <strain evidence="9 10">CBS 268.59</strain>
    </source>
</reference>
<keyword evidence="4 7" id="KW-0378">Hydrolase</keyword>
<evidence type="ECO:0000256" key="7">
    <source>
        <dbReference type="RuleBase" id="RU003435"/>
    </source>
</evidence>
<evidence type="ECO:0000256" key="3">
    <source>
        <dbReference type="ARBA" id="ARBA00022723"/>
    </source>
</evidence>
<keyword evidence="3 7" id="KW-0479">Metal-binding</keyword>
<dbReference type="PANTHER" id="PTHR11804">
    <property type="entry name" value="PROTEASE M3 THIMET OLIGOPEPTIDASE-RELATED"/>
    <property type="match status" value="1"/>
</dbReference>
<dbReference type="GO" id="GO:0006518">
    <property type="term" value="P:peptide metabolic process"/>
    <property type="evidence" value="ECO:0007669"/>
    <property type="project" value="TreeGrafter"/>
</dbReference>
<comment type="cofactor">
    <cofactor evidence="7">
        <name>Zn(2+)</name>
        <dbReference type="ChEBI" id="CHEBI:29105"/>
    </cofactor>
    <text evidence="7">Binds 1 zinc ion.</text>
</comment>
<proteinExistence type="inferred from homology"/>
<dbReference type="SUPFAM" id="SSF52218">
    <property type="entry name" value="Flavoproteins"/>
    <property type="match status" value="1"/>
</dbReference>
<keyword evidence="6 7" id="KW-0482">Metalloprotease</keyword>
<dbReference type="GO" id="GO:0006508">
    <property type="term" value="P:proteolysis"/>
    <property type="evidence" value="ECO:0007669"/>
    <property type="project" value="UniProtKB-KW"/>
</dbReference>
<dbReference type="AlphaFoldDB" id="A0A8T9BZM7"/>
<dbReference type="OrthoDB" id="534666at2759"/>
<dbReference type="PANTHER" id="PTHR11804:SF84">
    <property type="entry name" value="SACCHAROLYSIN"/>
    <property type="match status" value="1"/>
</dbReference>
<evidence type="ECO:0000259" key="8">
    <source>
        <dbReference type="Pfam" id="PF01432"/>
    </source>
</evidence>
<dbReference type="GO" id="GO:0046872">
    <property type="term" value="F:metal ion binding"/>
    <property type="evidence" value="ECO:0007669"/>
    <property type="project" value="UniProtKB-UniRule"/>
</dbReference>
<keyword evidence="10" id="KW-1185">Reference proteome</keyword>
<accession>A0A8T9BZM7</accession>
<dbReference type="Pfam" id="PF01432">
    <property type="entry name" value="Peptidase_M3"/>
    <property type="match status" value="1"/>
</dbReference>
<evidence type="ECO:0000256" key="4">
    <source>
        <dbReference type="ARBA" id="ARBA00022801"/>
    </source>
</evidence>
<evidence type="ECO:0000313" key="10">
    <source>
        <dbReference type="Proteomes" id="UP000469558"/>
    </source>
</evidence>
<dbReference type="Gene3D" id="3.40.50.360">
    <property type="match status" value="1"/>
</dbReference>
<dbReference type="InterPro" id="IPR001567">
    <property type="entry name" value="Pept_M3A_M3B_dom"/>
</dbReference>
<dbReference type="FunFam" id="3.40.390.10:FF:000074">
    <property type="entry name" value="Metalloprotease"/>
    <property type="match status" value="1"/>
</dbReference>
<dbReference type="InterPro" id="IPR029039">
    <property type="entry name" value="Flavoprotein-like_sf"/>
</dbReference>
<evidence type="ECO:0000256" key="6">
    <source>
        <dbReference type="ARBA" id="ARBA00023049"/>
    </source>
</evidence>
<name>A0A8T9BZM7_9HELO</name>
<evidence type="ECO:0000313" key="9">
    <source>
        <dbReference type="EMBL" id="TVY73348.1"/>
    </source>
</evidence>
<dbReference type="GO" id="GO:0004222">
    <property type="term" value="F:metalloendopeptidase activity"/>
    <property type="evidence" value="ECO:0007669"/>
    <property type="project" value="InterPro"/>
</dbReference>
<sequence>MPSITSHQPPQLPVAFTHTPESLLRSTGESISALKKRLDEILAVGPEKAAFKNCLLPMIYEDNELAIKASLSGIYKLVAASKELRDASIAATKLWSAYGLQKMLREDRFKIIEAIHSNMDDFDEESAYYIATKYAELKQNGLSLPAGPEREHFKSIQERITTLSQDCSRNVRSESGGIWFTTEELQGVPQIALIRFRKGVHGSENEGKFLTTFKAADLDLVLTTGNFDTVKLSEFFPLETTLQGLLGIFEKLFGLALEPISTEGKTFLMEKAGQPVEAITWHPDVKLLAVYNDETMGGNFLGYLYLDLLEREGKHNHPCNVGFQPGFRKRDGSLSYPSTALLTSYSQPTPSNPSLLQQRQVVTLFHELGHGIHSLVGRTRFASTWGTRTSKDFVEIPSKMLENWCWDPKILQSISTHYSHLSYESANAWKSGNPSLPMPPKHIPLELVQRLTETRNLNLASATERQLYFSCFDRLIHGASSKEEAQAFNIGELYNRTRKEISGLCGLEMDGEGYNWGSGYNRFQHMFNGYDGGYYSYALASVYSRDLFETKFRTDPLNAAEGRRTPQKTKTIALLHNSALPFPLGTISTHVSEHARRLYFHNHSANYVVRIIDIATFNIPLTSAINAKDTPSDFASGPDPITQTPTKTLTEWHEEASQHSALIFLFPFHIWAYCNPLKDAISALPPIRKPALLMGFGKQVGHYPEDVGRMWRKSSYGMMRESLTGRGMKVVEVQWGDPEFAVYGPEYEQWWQKGEPGIWAAQAEDWESPACNRCQEGMEKMIVLLRKHDRNV</sequence>
<dbReference type="Gene3D" id="3.40.390.10">
    <property type="entry name" value="Collagenase (Catalytic Domain)"/>
    <property type="match status" value="1"/>
</dbReference>
<feature type="domain" description="Peptidase M3A/M3B catalytic" evidence="8">
    <location>
        <begin position="227"/>
        <end position="565"/>
    </location>
</feature>
<dbReference type="InterPro" id="IPR024077">
    <property type="entry name" value="Neurolysin/TOP_dom2"/>
</dbReference>
<dbReference type="SUPFAM" id="SSF55486">
    <property type="entry name" value="Metalloproteases ('zincins'), catalytic domain"/>
    <property type="match status" value="1"/>
</dbReference>
<dbReference type="GO" id="GO:0005758">
    <property type="term" value="C:mitochondrial intermembrane space"/>
    <property type="evidence" value="ECO:0007669"/>
    <property type="project" value="TreeGrafter"/>
</dbReference>
<dbReference type="Proteomes" id="UP000469558">
    <property type="component" value="Unassembled WGS sequence"/>
</dbReference>
<organism evidence="9 10">
    <name type="scientific">Lachnellula suecica</name>
    <dbReference type="NCBI Taxonomy" id="602035"/>
    <lineage>
        <taxon>Eukaryota</taxon>
        <taxon>Fungi</taxon>
        <taxon>Dikarya</taxon>
        <taxon>Ascomycota</taxon>
        <taxon>Pezizomycotina</taxon>
        <taxon>Leotiomycetes</taxon>
        <taxon>Helotiales</taxon>
        <taxon>Lachnaceae</taxon>
        <taxon>Lachnellula</taxon>
    </lineage>
</organism>
<dbReference type="Gene3D" id="1.10.1370.10">
    <property type="entry name" value="Neurolysin, domain 3"/>
    <property type="match status" value="2"/>
</dbReference>
<comment type="similarity">
    <text evidence="1 7">Belongs to the peptidase M3 family.</text>
</comment>
<dbReference type="Gene3D" id="1.20.1050.40">
    <property type="entry name" value="Endopeptidase. Chain P, domain 1"/>
    <property type="match status" value="1"/>
</dbReference>
<keyword evidence="5 7" id="KW-0862">Zinc</keyword>
<dbReference type="EMBL" id="QGMK01001104">
    <property type="protein sequence ID" value="TVY73348.1"/>
    <property type="molecule type" value="Genomic_DNA"/>
</dbReference>
<dbReference type="InterPro" id="IPR024079">
    <property type="entry name" value="MetalloPept_cat_dom_sf"/>
</dbReference>
<keyword evidence="2 7" id="KW-0645">Protease</keyword>
<evidence type="ECO:0000256" key="5">
    <source>
        <dbReference type="ARBA" id="ARBA00022833"/>
    </source>
</evidence>
<dbReference type="InterPro" id="IPR045090">
    <property type="entry name" value="Pept_M3A_M3B"/>
</dbReference>
<protein>
    <submittedName>
        <fullName evidence="9">Saccharolysin</fullName>
    </submittedName>
</protein>
<comment type="caution">
    <text evidence="9">The sequence shown here is derived from an EMBL/GenBank/DDBJ whole genome shotgun (WGS) entry which is preliminary data.</text>
</comment>